<sequence>MTPSYSVSSNSATSTESTPHLNAPSPKSTPSSSTSSATVPTSGSSTASPSVLQSPSAPLTSSVSPTSPSSASQPSVHPNVGAIAGGTVGGFVVLASLGLIVFLWLSRRRRHRIAPSAAYRAAYGSTPPPIYPRVQSIPPGQAHHTHLPQASENFVVSSTRSTVFDGHRPSVAF</sequence>
<accession>A0A8H7KJ53</accession>
<name>A0A8H7KJ53_AGABI</name>
<feature type="compositionally biased region" description="Low complexity" evidence="1">
    <location>
        <begin position="1"/>
        <end position="76"/>
    </location>
</feature>
<dbReference type="Proteomes" id="UP000629468">
    <property type="component" value="Unassembled WGS sequence"/>
</dbReference>
<evidence type="ECO:0008006" key="5">
    <source>
        <dbReference type="Google" id="ProtNLM"/>
    </source>
</evidence>
<feature type="transmembrane region" description="Helical" evidence="2">
    <location>
        <begin position="82"/>
        <end position="105"/>
    </location>
</feature>
<comment type="caution">
    <text evidence="3">The sequence shown here is derived from an EMBL/GenBank/DDBJ whole genome shotgun (WGS) entry which is preliminary data.</text>
</comment>
<gene>
    <name evidence="3" type="ORF">Agabi119p4_3393</name>
</gene>
<reference evidence="3 4" key="1">
    <citation type="journal article" name="Sci. Rep.">
        <title>Telomere-to-telomere assembled and centromere annotated genomes of the two main subspecies of the button mushroom Agaricus bisporus reveal especially polymorphic chromosome ends.</title>
        <authorList>
            <person name="Sonnenberg A.S.M."/>
            <person name="Sedaghat-Telgerd N."/>
            <person name="Lavrijssen B."/>
            <person name="Ohm R.A."/>
            <person name="Hendrickx P.M."/>
            <person name="Scholtmeijer K."/>
            <person name="Baars J.J.P."/>
            <person name="van Peer A."/>
        </authorList>
    </citation>
    <scope>NUCLEOTIDE SEQUENCE [LARGE SCALE GENOMIC DNA]</scope>
    <source>
        <strain evidence="3 4">H119_p4</strain>
    </source>
</reference>
<dbReference type="CDD" id="cd12087">
    <property type="entry name" value="TM_EGFR-like"/>
    <property type="match status" value="1"/>
</dbReference>
<keyword evidence="2" id="KW-0812">Transmembrane</keyword>
<feature type="region of interest" description="Disordered" evidence="1">
    <location>
        <begin position="1"/>
        <end position="77"/>
    </location>
</feature>
<protein>
    <recommendedName>
        <fullName evidence="5">Mid2 domain-containing protein</fullName>
    </recommendedName>
</protein>
<evidence type="ECO:0000313" key="3">
    <source>
        <dbReference type="EMBL" id="KAF7779048.1"/>
    </source>
</evidence>
<evidence type="ECO:0000256" key="2">
    <source>
        <dbReference type="SAM" id="Phobius"/>
    </source>
</evidence>
<keyword evidence="2" id="KW-1133">Transmembrane helix</keyword>
<evidence type="ECO:0000313" key="4">
    <source>
        <dbReference type="Proteomes" id="UP000629468"/>
    </source>
</evidence>
<dbReference type="EMBL" id="JABXXO010000004">
    <property type="protein sequence ID" value="KAF7779048.1"/>
    <property type="molecule type" value="Genomic_DNA"/>
</dbReference>
<organism evidence="3 4">
    <name type="scientific">Agaricus bisporus var. burnettii</name>
    <dbReference type="NCBI Taxonomy" id="192524"/>
    <lineage>
        <taxon>Eukaryota</taxon>
        <taxon>Fungi</taxon>
        <taxon>Dikarya</taxon>
        <taxon>Basidiomycota</taxon>
        <taxon>Agaricomycotina</taxon>
        <taxon>Agaricomycetes</taxon>
        <taxon>Agaricomycetidae</taxon>
        <taxon>Agaricales</taxon>
        <taxon>Agaricineae</taxon>
        <taxon>Agaricaceae</taxon>
        <taxon>Agaricus</taxon>
    </lineage>
</organism>
<proteinExistence type="predicted"/>
<dbReference type="AlphaFoldDB" id="A0A8H7KJ53"/>
<keyword evidence="2" id="KW-0472">Membrane</keyword>
<evidence type="ECO:0000256" key="1">
    <source>
        <dbReference type="SAM" id="MobiDB-lite"/>
    </source>
</evidence>